<dbReference type="EMBL" id="BRYB01001611">
    <property type="protein sequence ID" value="GMI29641.1"/>
    <property type="molecule type" value="Genomic_DNA"/>
</dbReference>
<feature type="region of interest" description="Disordered" evidence="1">
    <location>
        <begin position="411"/>
        <end position="439"/>
    </location>
</feature>
<protein>
    <recommendedName>
        <fullName evidence="5">ADP,ATP carrier protein</fullName>
    </recommendedName>
</protein>
<dbReference type="PANTHER" id="PTHR43596">
    <property type="entry name" value="ADP,ATP CARRIER PROTEIN"/>
    <property type="match status" value="1"/>
</dbReference>
<feature type="transmembrane region" description="Helical" evidence="2">
    <location>
        <begin position="645"/>
        <end position="663"/>
    </location>
</feature>
<feature type="transmembrane region" description="Helical" evidence="2">
    <location>
        <begin position="505"/>
        <end position="528"/>
    </location>
</feature>
<keyword evidence="2" id="KW-0472">Membrane</keyword>
<feature type="transmembrane region" description="Helical" evidence="2">
    <location>
        <begin position="263"/>
        <end position="280"/>
    </location>
</feature>
<comment type="caution">
    <text evidence="3">The sequence shown here is derived from an EMBL/GenBank/DDBJ whole genome shotgun (WGS) entry which is preliminary data.</text>
</comment>
<feature type="transmembrane region" description="Helical" evidence="2">
    <location>
        <begin position="152"/>
        <end position="171"/>
    </location>
</feature>
<sequence length="677" mass="72758">MARPHLRRPAPPYSLASSTGRMIQLLSPIFPSAHSDAALAGFLGLLLVTAANNMLSPMRDAAAMSCGVEHIPTLTFISTLLALCSSVPVGWLFEAPDPARRKFLAKVGLTRGETQGTSLALFYRLFLAACLVFAVAFHLLRGTPAEPPLFAGFYLLVHVMKLHSVSLVWNVTTEAMEYEEMTAVKQLPPAPLGLGDAPPQPLSRFPSTVPLPPPPGEQGERDERGSPNPKPPVHPSSSTSPLSPPAPLDPSSEGMRAIAKKRLASLGFVGLGGTLGQIIGSSLTATYANSLNFSGLLLMSALMLEVCSRLSKHLGAIMQHHWEIAQKSRSSDNLTSLVPPPPEDATLDPCIKRVESGNNLSGGMKKVGSGNSLFTMVNVEPMKRSRESSSTSAKSSEENSSTSAFFSFSSTKKETALPPEPSQRATVVASNVAPRSESPSTINMEADSFKARLLRGVMTILNSRLLITIFTYNALYASTTTLLSFQRAELVAGRSKESSAESDTAFLASINVASSLAVMAMQASGLGARVAHRLGMEGTLVLMPSVRFGGVFVLFCWFIYAHGKPPKLALFLTVDEFTRVINFAVAKPVRESLWRGLSNEARYEAKPLVDTLANRWGGGSAAFLVALVGWCFGKDKTFFGFPPSLVLVVLIAFWWAAIAVRLGKVRNKIDTELKKMQ</sequence>
<evidence type="ECO:0000256" key="2">
    <source>
        <dbReference type="SAM" id="Phobius"/>
    </source>
</evidence>
<feature type="transmembrane region" description="Helical" evidence="2">
    <location>
        <begin position="540"/>
        <end position="560"/>
    </location>
</feature>
<feature type="transmembrane region" description="Helical" evidence="2">
    <location>
        <begin position="465"/>
        <end position="485"/>
    </location>
</feature>
<dbReference type="PANTHER" id="PTHR43596:SF1">
    <property type="entry name" value="ADP,ATP CARRIER PROTEIN"/>
    <property type="match status" value="1"/>
</dbReference>
<name>A0ABQ6MN58_9STRA</name>
<gene>
    <name evidence="3" type="ORF">TeGR_g14466</name>
</gene>
<feature type="transmembrane region" description="Helical" evidence="2">
    <location>
        <begin position="616"/>
        <end position="633"/>
    </location>
</feature>
<keyword evidence="4" id="KW-1185">Reference proteome</keyword>
<keyword evidence="2" id="KW-0812">Transmembrane</keyword>
<evidence type="ECO:0000313" key="3">
    <source>
        <dbReference type="EMBL" id="GMI29641.1"/>
    </source>
</evidence>
<feature type="transmembrane region" description="Helical" evidence="2">
    <location>
        <begin position="29"/>
        <end position="51"/>
    </location>
</feature>
<feature type="transmembrane region" description="Helical" evidence="2">
    <location>
        <begin position="121"/>
        <end position="140"/>
    </location>
</feature>
<dbReference type="Proteomes" id="UP001165060">
    <property type="component" value="Unassembled WGS sequence"/>
</dbReference>
<organism evidence="3 4">
    <name type="scientific">Tetraparma gracilis</name>
    <dbReference type="NCBI Taxonomy" id="2962635"/>
    <lineage>
        <taxon>Eukaryota</taxon>
        <taxon>Sar</taxon>
        <taxon>Stramenopiles</taxon>
        <taxon>Ochrophyta</taxon>
        <taxon>Bolidophyceae</taxon>
        <taxon>Parmales</taxon>
        <taxon>Triparmaceae</taxon>
        <taxon>Tetraparma</taxon>
    </lineage>
</organism>
<feature type="transmembrane region" description="Helical" evidence="2">
    <location>
        <begin position="71"/>
        <end position="93"/>
    </location>
</feature>
<reference evidence="3 4" key="1">
    <citation type="journal article" date="2023" name="Commun. Biol.">
        <title>Genome analysis of Parmales, the sister group of diatoms, reveals the evolutionary specialization of diatoms from phago-mixotrophs to photoautotrophs.</title>
        <authorList>
            <person name="Ban H."/>
            <person name="Sato S."/>
            <person name="Yoshikawa S."/>
            <person name="Yamada K."/>
            <person name="Nakamura Y."/>
            <person name="Ichinomiya M."/>
            <person name="Sato N."/>
            <person name="Blanc-Mathieu R."/>
            <person name="Endo H."/>
            <person name="Kuwata A."/>
            <person name="Ogata H."/>
        </authorList>
    </citation>
    <scope>NUCLEOTIDE SEQUENCE [LARGE SCALE GENOMIC DNA]</scope>
</reference>
<accession>A0ABQ6MN58</accession>
<feature type="region of interest" description="Disordered" evidence="1">
    <location>
        <begin position="378"/>
        <end position="398"/>
    </location>
</feature>
<evidence type="ECO:0008006" key="5">
    <source>
        <dbReference type="Google" id="ProtNLM"/>
    </source>
</evidence>
<evidence type="ECO:0000313" key="4">
    <source>
        <dbReference type="Proteomes" id="UP001165060"/>
    </source>
</evidence>
<evidence type="ECO:0000256" key="1">
    <source>
        <dbReference type="SAM" id="MobiDB-lite"/>
    </source>
</evidence>
<proteinExistence type="predicted"/>
<feature type="region of interest" description="Disordered" evidence="1">
    <location>
        <begin position="189"/>
        <end position="253"/>
    </location>
</feature>
<feature type="compositionally biased region" description="Low complexity" evidence="1">
    <location>
        <begin position="388"/>
        <end position="398"/>
    </location>
</feature>
<keyword evidence="2" id="KW-1133">Transmembrane helix</keyword>